<protein>
    <submittedName>
        <fullName evidence="2">Uncharacterized protein</fullName>
    </submittedName>
</protein>
<evidence type="ECO:0000256" key="1">
    <source>
        <dbReference type="SAM" id="Phobius"/>
    </source>
</evidence>
<feature type="transmembrane region" description="Helical" evidence="1">
    <location>
        <begin position="32"/>
        <end position="51"/>
    </location>
</feature>
<reference evidence="2 3" key="1">
    <citation type="submission" date="2015-12" db="EMBL/GenBank/DDBJ databases">
        <title>Haloprofundus marisrubri gen. nov., sp. nov., an extremely halophilic archaeon isolated from the Discovery deep brine-seawater interface in the Red Sea.</title>
        <authorList>
            <person name="Zhang G."/>
            <person name="Stingl U."/>
            <person name="Rashid M."/>
        </authorList>
    </citation>
    <scope>NUCLEOTIDE SEQUENCE [LARGE SCALE GENOMIC DNA]</scope>
    <source>
        <strain evidence="2 3">SB9</strain>
    </source>
</reference>
<feature type="transmembrane region" description="Helical" evidence="1">
    <location>
        <begin position="97"/>
        <end position="119"/>
    </location>
</feature>
<keyword evidence="1" id="KW-0472">Membrane</keyword>
<dbReference type="Proteomes" id="UP000054387">
    <property type="component" value="Unassembled WGS sequence"/>
</dbReference>
<dbReference type="AlphaFoldDB" id="A0A0W1R5U8"/>
<dbReference type="EMBL" id="LOPU01000030">
    <property type="protein sequence ID" value="KTG08708.1"/>
    <property type="molecule type" value="Genomic_DNA"/>
</dbReference>
<dbReference type="STRING" id="1514971.AUR64_18770"/>
<evidence type="ECO:0000313" key="2">
    <source>
        <dbReference type="EMBL" id="KTG08708.1"/>
    </source>
</evidence>
<sequence>MIRALGRTTACFVGLFVAGASASTIASPDPTGLASMLSLGVALPVVGYLSVQFGRGSQSLANVGRFVGAWFVLSILLAIWRSVLLTTFGDVAAVTNVVFSLPAILLSALVVPTIAYYLACLGGYDRLRHSLPVAPS</sequence>
<dbReference type="RefSeq" id="WP_058582992.1">
    <property type="nucleotide sequence ID" value="NZ_LOPU01000030.1"/>
</dbReference>
<evidence type="ECO:0000313" key="3">
    <source>
        <dbReference type="Proteomes" id="UP000054387"/>
    </source>
</evidence>
<feature type="transmembrane region" description="Helical" evidence="1">
    <location>
        <begin position="63"/>
        <end position="85"/>
    </location>
</feature>
<keyword evidence="1" id="KW-1133">Transmembrane helix</keyword>
<keyword evidence="1" id="KW-0812">Transmembrane</keyword>
<name>A0A0W1R5U8_9EURY</name>
<accession>A0A0W1R5U8</accession>
<comment type="caution">
    <text evidence="2">The sequence shown here is derived from an EMBL/GenBank/DDBJ whole genome shotgun (WGS) entry which is preliminary data.</text>
</comment>
<proteinExistence type="predicted"/>
<keyword evidence="3" id="KW-1185">Reference proteome</keyword>
<organism evidence="2 3">
    <name type="scientific">Haloprofundus marisrubri</name>
    <dbReference type="NCBI Taxonomy" id="1514971"/>
    <lineage>
        <taxon>Archaea</taxon>
        <taxon>Methanobacteriati</taxon>
        <taxon>Methanobacteriota</taxon>
        <taxon>Stenosarchaea group</taxon>
        <taxon>Halobacteria</taxon>
        <taxon>Halobacteriales</taxon>
        <taxon>Haloferacaceae</taxon>
        <taxon>Haloprofundus</taxon>
    </lineage>
</organism>
<gene>
    <name evidence="2" type="ORF">AUR64_18770</name>
</gene>